<dbReference type="GO" id="GO:0008236">
    <property type="term" value="F:serine-type peptidase activity"/>
    <property type="evidence" value="ECO:0007669"/>
    <property type="project" value="InterPro"/>
</dbReference>
<dbReference type="AlphaFoldDB" id="A0A5R9Q1C2"/>
<gene>
    <name evidence="2" type="ORF">C1E24_12060</name>
</gene>
<dbReference type="RefSeq" id="WP_138481761.1">
    <property type="nucleotide sequence ID" value="NZ_PPSW01000017.1"/>
</dbReference>
<organism evidence="2 3">
    <name type="scientific">Pseudoalteromonas phenolica</name>
    <dbReference type="NCBI Taxonomy" id="161398"/>
    <lineage>
        <taxon>Bacteria</taxon>
        <taxon>Pseudomonadati</taxon>
        <taxon>Pseudomonadota</taxon>
        <taxon>Gammaproteobacteria</taxon>
        <taxon>Alteromonadales</taxon>
        <taxon>Pseudoalteromonadaceae</taxon>
        <taxon>Pseudoalteromonas</taxon>
    </lineage>
</organism>
<protein>
    <submittedName>
        <fullName evidence="2">Peptidase S41</fullName>
    </submittedName>
</protein>
<accession>A0A5R9Q1C2</accession>
<dbReference type="InterPro" id="IPR005151">
    <property type="entry name" value="Tail-specific_protease"/>
</dbReference>
<evidence type="ECO:0000259" key="1">
    <source>
        <dbReference type="Pfam" id="PF03572"/>
    </source>
</evidence>
<evidence type="ECO:0000313" key="2">
    <source>
        <dbReference type="EMBL" id="TLX46735.1"/>
    </source>
</evidence>
<sequence length="613" mass="70153">MKRTVLSLIFSSMLFGCGGSETQNAQENDVQEPDKLKAVSPFPSSPQAKPTIDFNQQLMSDIEDFVKVAYSVKYFYPSTESQDSNWPLFIAESLVDLSQTEPAQRTELGIERLRQIAPYIAFNRAQLPEINDQTTVYTWKQNAPINQSVFTRTLLTDDFSSLKNDEYTASERFAELNYGAQTLYLPLYLPTDKQIQGYTYQEPGKWQIDDNFEQPEICMTTVSEMWASIAHFWPYFQQIDVDWAQSLTLLLTACTDDDVPRKQNSLFAEFSKLNDNHISIVFPTPEEYRFKSYIPFTYELVEGKAIVTQLDSAHPTGIEIGDEVISVDGIEINNYLDNKSIYSLKNTLHRKNLSARFDVYAKHFNPVKYEIRKPNNNIHSIEVFPKDFNKREPFVGMPYVPKSDHIFEYVDDNILKINVYNVQEADITELRNELSEAKAVILDMRRYPTSWRGWQGVLALLIKNDATNDTIAYHWQGSPNQRDAKKQVITQRIYRSENAFNIPTVALSSRHSISQNEHSFIFVQNGGLPILGETTSGINGNILRMNIFEGAEQDSGTYFVYTNMEANRHDGTPLINKGIEPDINVPRSIDSVLNQVDNQVNAAIDYLQQQLAN</sequence>
<comment type="caution">
    <text evidence="2">The sequence shown here is derived from an EMBL/GenBank/DDBJ whole genome shotgun (WGS) entry which is preliminary data.</text>
</comment>
<name>A0A5R9Q1C2_9GAMM</name>
<dbReference type="InterPro" id="IPR029045">
    <property type="entry name" value="ClpP/crotonase-like_dom_sf"/>
</dbReference>
<feature type="domain" description="Tail specific protease" evidence="1">
    <location>
        <begin position="424"/>
        <end position="585"/>
    </location>
</feature>
<proteinExistence type="predicted"/>
<dbReference type="SUPFAM" id="SSF52096">
    <property type="entry name" value="ClpP/crotonase"/>
    <property type="match status" value="1"/>
</dbReference>
<dbReference type="Pfam" id="PF03572">
    <property type="entry name" value="Peptidase_S41"/>
    <property type="match status" value="1"/>
</dbReference>
<dbReference type="PROSITE" id="PS51257">
    <property type="entry name" value="PROKAR_LIPOPROTEIN"/>
    <property type="match status" value="1"/>
</dbReference>
<reference evidence="2 3" key="1">
    <citation type="submission" date="2018-01" db="EMBL/GenBank/DDBJ databases">
        <title>Co-occurrence of chitin degradation, pigmentation and bioactivity in marine Pseudoalteromonas.</title>
        <authorList>
            <person name="Paulsen S."/>
            <person name="Gram L."/>
            <person name="Machado H."/>
        </authorList>
    </citation>
    <scope>NUCLEOTIDE SEQUENCE [LARGE SCALE GENOMIC DNA]</scope>
    <source>
        <strain evidence="2 3">S3663</strain>
    </source>
</reference>
<dbReference type="Proteomes" id="UP000309186">
    <property type="component" value="Unassembled WGS sequence"/>
</dbReference>
<dbReference type="EMBL" id="PPSW01000017">
    <property type="protein sequence ID" value="TLX46735.1"/>
    <property type="molecule type" value="Genomic_DNA"/>
</dbReference>
<dbReference type="OrthoDB" id="8365150at2"/>
<evidence type="ECO:0000313" key="3">
    <source>
        <dbReference type="Proteomes" id="UP000309186"/>
    </source>
</evidence>
<dbReference type="Gene3D" id="3.90.226.10">
    <property type="entry name" value="2-enoyl-CoA Hydratase, Chain A, domain 1"/>
    <property type="match status" value="1"/>
</dbReference>
<dbReference type="GO" id="GO:0006508">
    <property type="term" value="P:proteolysis"/>
    <property type="evidence" value="ECO:0007669"/>
    <property type="project" value="InterPro"/>
</dbReference>